<feature type="compositionally biased region" description="Polar residues" evidence="1">
    <location>
        <begin position="20"/>
        <end position="37"/>
    </location>
</feature>
<keyword evidence="3" id="KW-1185">Reference proteome</keyword>
<name>A0AA88Y9X7_PINIB</name>
<evidence type="ECO:0000313" key="3">
    <source>
        <dbReference type="Proteomes" id="UP001186944"/>
    </source>
</evidence>
<feature type="region of interest" description="Disordered" evidence="1">
    <location>
        <begin position="344"/>
        <end position="381"/>
    </location>
</feature>
<dbReference type="Gene3D" id="2.120.10.30">
    <property type="entry name" value="TolB, C-terminal domain"/>
    <property type="match status" value="1"/>
</dbReference>
<gene>
    <name evidence="2" type="ORF">FSP39_018345</name>
</gene>
<evidence type="ECO:0000313" key="2">
    <source>
        <dbReference type="EMBL" id="KAK3095735.1"/>
    </source>
</evidence>
<feature type="region of interest" description="Disordered" evidence="1">
    <location>
        <begin position="15"/>
        <end position="49"/>
    </location>
</feature>
<sequence length="395" mass="44632">MGNCCCRRKRQNVTHGASKENLQQDSQTNTNSDQEPSLHSIDKQTDHTSGLLSNKSIDVSIFSFESDAPTQYKCVSEFCVDDPLDLKPCHVTGMTSLPDGSIVILDARNKKIKVFSPDFEYAFVQNARGGIRDVEYIGENEIAVTEGKFICFYKIENRYITKQVRKLSFDERLGCMSYNGIYMAVQCGLKGYMHIKILDTNGEERFDVHLLSVITSVKRFHESIELDCREDFFYVTDIKNKCITCCDFHGNILWSTTHGLGFPRSLISLDRVLLFADWTKSKVNRLSPDGAQISPVIGKGLRKPSFLAYQILQNRLIVYANSRRLVQVFQISVAKQGNESFTKKNGTVTGNMSETGTARSSKLSDNFSSMRGISPRTSELSQYDSVRSESSRWKI</sequence>
<dbReference type="AlphaFoldDB" id="A0AA88Y9X7"/>
<organism evidence="2 3">
    <name type="scientific">Pinctada imbricata</name>
    <name type="common">Atlantic pearl-oyster</name>
    <name type="synonym">Pinctada martensii</name>
    <dbReference type="NCBI Taxonomy" id="66713"/>
    <lineage>
        <taxon>Eukaryota</taxon>
        <taxon>Metazoa</taxon>
        <taxon>Spiralia</taxon>
        <taxon>Lophotrochozoa</taxon>
        <taxon>Mollusca</taxon>
        <taxon>Bivalvia</taxon>
        <taxon>Autobranchia</taxon>
        <taxon>Pteriomorphia</taxon>
        <taxon>Pterioida</taxon>
        <taxon>Pterioidea</taxon>
        <taxon>Pteriidae</taxon>
        <taxon>Pinctada</taxon>
    </lineage>
</organism>
<comment type="caution">
    <text evidence="2">The sequence shown here is derived from an EMBL/GenBank/DDBJ whole genome shotgun (WGS) entry which is preliminary data.</text>
</comment>
<reference evidence="2" key="1">
    <citation type="submission" date="2019-08" db="EMBL/GenBank/DDBJ databases">
        <title>The improved chromosome-level genome for the pearl oyster Pinctada fucata martensii using PacBio sequencing and Hi-C.</title>
        <authorList>
            <person name="Zheng Z."/>
        </authorList>
    </citation>
    <scope>NUCLEOTIDE SEQUENCE</scope>
    <source>
        <strain evidence="2">ZZ-2019</strain>
        <tissue evidence="2">Adductor muscle</tissue>
    </source>
</reference>
<dbReference type="SUPFAM" id="SSF63825">
    <property type="entry name" value="YWTD domain"/>
    <property type="match status" value="1"/>
</dbReference>
<proteinExistence type="predicted"/>
<dbReference type="EMBL" id="VSWD01000008">
    <property type="protein sequence ID" value="KAK3095735.1"/>
    <property type="molecule type" value="Genomic_DNA"/>
</dbReference>
<dbReference type="InterPro" id="IPR011042">
    <property type="entry name" value="6-blade_b-propeller_TolB-like"/>
</dbReference>
<accession>A0AA88Y9X7</accession>
<protein>
    <submittedName>
        <fullName evidence="2">Uncharacterized protein</fullName>
    </submittedName>
</protein>
<dbReference type="Proteomes" id="UP001186944">
    <property type="component" value="Unassembled WGS sequence"/>
</dbReference>
<evidence type="ECO:0000256" key="1">
    <source>
        <dbReference type="SAM" id="MobiDB-lite"/>
    </source>
</evidence>